<evidence type="ECO:0000256" key="1">
    <source>
        <dbReference type="SAM" id="SignalP"/>
    </source>
</evidence>
<sequence>MVHFLAATLAILAILQLGLVAAADGPGLKRTKGYYWVRAVTAPNFHKYLQSSPLYSPGPAILGNRTAAGQFNIDSSGQLYQLVVRTDSKDSKEKIPQDIPKDNRHLFLTVSSEKTHGGKTLATSLSETPNKFGKFAFQGDTLTWSGPEKRPQENAWLVCAGQRLFINLSGFKSPTSECAEQTIHYFNGEHVD</sequence>
<organism evidence="2 3">
    <name type="scientific">Microthyrium microscopicum</name>
    <dbReference type="NCBI Taxonomy" id="703497"/>
    <lineage>
        <taxon>Eukaryota</taxon>
        <taxon>Fungi</taxon>
        <taxon>Dikarya</taxon>
        <taxon>Ascomycota</taxon>
        <taxon>Pezizomycotina</taxon>
        <taxon>Dothideomycetes</taxon>
        <taxon>Dothideomycetes incertae sedis</taxon>
        <taxon>Microthyriales</taxon>
        <taxon>Microthyriaceae</taxon>
        <taxon>Microthyrium</taxon>
    </lineage>
</organism>
<feature type="chain" id="PRO_5025651370" description="Cell wall protein PhiA" evidence="1">
    <location>
        <begin position="23"/>
        <end position="192"/>
    </location>
</feature>
<name>A0A6A6TW59_9PEZI</name>
<dbReference type="Proteomes" id="UP000799302">
    <property type="component" value="Unassembled WGS sequence"/>
</dbReference>
<dbReference type="AlphaFoldDB" id="A0A6A6TW59"/>
<gene>
    <name evidence="2" type="ORF">BT63DRAFT_99613</name>
</gene>
<evidence type="ECO:0000313" key="2">
    <source>
        <dbReference type="EMBL" id="KAF2664052.1"/>
    </source>
</evidence>
<keyword evidence="1" id="KW-0732">Signal</keyword>
<evidence type="ECO:0008006" key="4">
    <source>
        <dbReference type="Google" id="ProtNLM"/>
    </source>
</evidence>
<evidence type="ECO:0000313" key="3">
    <source>
        <dbReference type="Proteomes" id="UP000799302"/>
    </source>
</evidence>
<dbReference type="EMBL" id="MU004243">
    <property type="protein sequence ID" value="KAF2664052.1"/>
    <property type="molecule type" value="Genomic_DNA"/>
</dbReference>
<proteinExistence type="predicted"/>
<feature type="signal peptide" evidence="1">
    <location>
        <begin position="1"/>
        <end position="22"/>
    </location>
</feature>
<dbReference type="OrthoDB" id="70316at2759"/>
<reference evidence="2" key="1">
    <citation type="journal article" date="2020" name="Stud. Mycol.">
        <title>101 Dothideomycetes genomes: a test case for predicting lifestyles and emergence of pathogens.</title>
        <authorList>
            <person name="Haridas S."/>
            <person name="Albert R."/>
            <person name="Binder M."/>
            <person name="Bloem J."/>
            <person name="Labutti K."/>
            <person name="Salamov A."/>
            <person name="Andreopoulos B."/>
            <person name="Baker S."/>
            <person name="Barry K."/>
            <person name="Bills G."/>
            <person name="Bluhm B."/>
            <person name="Cannon C."/>
            <person name="Castanera R."/>
            <person name="Culley D."/>
            <person name="Daum C."/>
            <person name="Ezra D."/>
            <person name="Gonzalez J."/>
            <person name="Henrissat B."/>
            <person name="Kuo A."/>
            <person name="Liang C."/>
            <person name="Lipzen A."/>
            <person name="Lutzoni F."/>
            <person name="Magnuson J."/>
            <person name="Mondo S."/>
            <person name="Nolan M."/>
            <person name="Ohm R."/>
            <person name="Pangilinan J."/>
            <person name="Park H.-J."/>
            <person name="Ramirez L."/>
            <person name="Alfaro M."/>
            <person name="Sun H."/>
            <person name="Tritt A."/>
            <person name="Yoshinaga Y."/>
            <person name="Zwiers L.-H."/>
            <person name="Turgeon B."/>
            <person name="Goodwin S."/>
            <person name="Spatafora J."/>
            <person name="Crous P."/>
            <person name="Grigoriev I."/>
        </authorList>
    </citation>
    <scope>NUCLEOTIDE SEQUENCE</scope>
    <source>
        <strain evidence="2">CBS 115976</strain>
    </source>
</reference>
<accession>A0A6A6TW59</accession>
<keyword evidence="3" id="KW-1185">Reference proteome</keyword>
<protein>
    <recommendedName>
        <fullName evidence="4">Cell wall protein PhiA</fullName>
    </recommendedName>
</protein>